<reference evidence="1" key="1">
    <citation type="submission" date="2022-02" db="EMBL/GenBank/DDBJ databases">
        <title>Plant Genome Project.</title>
        <authorList>
            <person name="Zhang R.-G."/>
        </authorList>
    </citation>
    <scope>NUCLEOTIDE SEQUENCE</scope>
    <source>
        <strain evidence="1">AT1</strain>
    </source>
</reference>
<sequence>MSGFLTTAPNLVLSPFPNRARPTNPLLYRTHHLGFPNQSPFLRGTLGVARFGFGQVQLPDPGDAEGLIKDLFGRAEGFLYTVADATVSSNPDAVTGTKQSGDWLSGITYYMESVLKVLKGGLSAVHVPYAYGFAIILLTVLVKAVTFPLTKKQIESTMAMRSLQPQIKAIQQRYAGDQERIQLETARLYKLAGVNPFAGCLPTLATIPVWIGLYRALSNVADEGLLNEGFFWIPSLAGPTTIAARQNGSAISWLFPFVDGHPPLGWSDTFAYLVLPVLLVLSQYISVQIMQSSQANDPSLKSSQAITKFLPLLIGYFALSVPSGLSLYWLTNNILSTTQQVWLQNSGGVKSTVSKLSDTVLKEEPSKVQTSIFETTTTKKEPRVETLVPQGPRPGERFKQIKEQEERRKRQREEEKRKAEEAAVSATQTNGAYEKETNLPRMDSGNEAESSFSSNGSGDSLTGITNSSGTGNGVVNGDLSMLDAKEAESSEQSSNSKNGSGDQSLNGNPEKEEAVAAMGKADNKLSGEDMLQDRRFAQQRTPTHMSSFLSIAPNLLPTLFPNRTRPTNPLLRPTHNVGLSNQRRTLCASGFGHVPFPDPDSAKGLIKDLFARANGFLYPIANAAVSSNSDAVTGSKQGGDWLSGVVIDMGGVLKVLKDVLSVVHVPYAYGFAIILLAVLVKVATFPLTKNQIKSTVAMRSLQPQIKVIQQRYAGDEERIQLETDRLYKLAGFNPLGGCLPILATVPIWIGIYRALANVADEGLLTEGFFWIPSLAGPTAIATRQGGSAISWLFPFVDGHPLLGWPDTLAYLVLPVLLLLAQYTIVRIMQSSQANDPSLKSSQSITKFLPLLIGFFALLVPSGLSLYWFTNTVLSTAQQVWLKNSWVAENPMSKLTDTIIEEEPPLVQTPIFLTSTTEKEPQAETLPPQGPRPGERFRKIKEQEEKRRQQREEEKNKGEEAAVDATQPNGAYGKETILGQGESGNEAETSVSSHGSGDSMTGINNASCTRNHVVNGDLSMLDSKEDQKTILEMESSEQSCNCKDGRGDQSLHGNPDKEEAVAAIGKPDDELSGEDIVRDRTK</sequence>
<proteinExistence type="predicted"/>
<protein>
    <submittedName>
        <fullName evidence="1">Uncharacterized protein</fullName>
    </submittedName>
</protein>
<dbReference type="Proteomes" id="UP001062846">
    <property type="component" value="Chromosome 12"/>
</dbReference>
<evidence type="ECO:0000313" key="1">
    <source>
        <dbReference type="EMBL" id="KAI8526954.1"/>
    </source>
</evidence>
<dbReference type="EMBL" id="CM046399">
    <property type="protein sequence ID" value="KAI8526954.1"/>
    <property type="molecule type" value="Genomic_DNA"/>
</dbReference>
<comment type="caution">
    <text evidence="1">The sequence shown here is derived from an EMBL/GenBank/DDBJ whole genome shotgun (WGS) entry which is preliminary data.</text>
</comment>
<accession>A0ACC0LEY8</accession>
<gene>
    <name evidence="1" type="ORF">RHMOL_Rhmol12G0039000</name>
</gene>
<organism evidence="1 2">
    <name type="scientific">Rhododendron molle</name>
    <name type="common">Chinese azalea</name>
    <name type="synonym">Azalea mollis</name>
    <dbReference type="NCBI Taxonomy" id="49168"/>
    <lineage>
        <taxon>Eukaryota</taxon>
        <taxon>Viridiplantae</taxon>
        <taxon>Streptophyta</taxon>
        <taxon>Embryophyta</taxon>
        <taxon>Tracheophyta</taxon>
        <taxon>Spermatophyta</taxon>
        <taxon>Magnoliopsida</taxon>
        <taxon>eudicotyledons</taxon>
        <taxon>Gunneridae</taxon>
        <taxon>Pentapetalae</taxon>
        <taxon>asterids</taxon>
        <taxon>Ericales</taxon>
        <taxon>Ericaceae</taxon>
        <taxon>Ericoideae</taxon>
        <taxon>Rhodoreae</taxon>
        <taxon>Rhododendron</taxon>
    </lineage>
</organism>
<evidence type="ECO:0000313" key="2">
    <source>
        <dbReference type="Proteomes" id="UP001062846"/>
    </source>
</evidence>
<keyword evidence="2" id="KW-1185">Reference proteome</keyword>
<name>A0ACC0LEY8_RHOML</name>